<reference evidence="4 5" key="2">
    <citation type="journal article" date="2016" name="Front. Microbiol.">
        <title>Genome and transcriptome sequences reveal the specific parasitism of the nematophagous Purpureocillium lilacinum 36-1.</title>
        <authorList>
            <person name="Xie J."/>
            <person name="Li S."/>
            <person name="Mo C."/>
            <person name="Xiao X."/>
            <person name="Peng D."/>
            <person name="Wang G."/>
            <person name="Xiao Y."/>
        </authorList>
    </citation>
    <scope>NUCLEOTIDE SEQUENCE [LARGE SCALE GENOMIC DNA]</scope>
    <source>
        <strain evidence="4 5">36-1</strain>
    </source>
</reference>
<evidence type="ECO:0000313" key="5">
    <source>
        <dbReference type="Proteomes" id="UP000245956"/>
    </source>
</evidence>
<keyword evidence="6" id="KW-1185">Reference proteome</keyword>
<dbReference type="PANTHER" id="PTHR38850">
    <property type="entry name" value="CERATO-PLATANIN"/>
    <property type="match status" value="1"/>
</dbReference>
<feature type="region of interest" description="Disordered" evidence="1">
    <location>
        <begin position="376"/>
        <end position="395"/>
    </location>
</feature>
<dbReference type="AlphaFoldDB" id="A0A2U3E4L6"/>
<reference evidence="3" key="3">
    <citation type="submission" date="2023-11" db="EMBL/GenBank/DDBJ databases">
        <authorList>
            <person name="Beijen E."/>
            <person name="Ohm R.A."/>
        </authorList>
    </citation>
    <scope>NUCLEOTIDE SEQUENCE</scope>
    <source>
        <strain evidence="3">CBS 150709</strain>
    </source>
</reference>
<reference evidence="4" key="1">
    <citation type="submission" date="2015-05" db="EMBL/GenBank/DDBJ databases">
        <authorList>
            <person name="Wang D.B."/>
            <person name="Wang M."/>
        </authorList>
    </citation>
    <scope>NUCLEOTIDE SEQUENCE</scope>
    <source>
        <strain evidence="4">36-1</strain>
    </source>
</reference>
<accession>A0A2U3E4L6</accession>
<dbReference type="PANTHER" id="PTHR38850:SF2">
    <property type="entry name" value="CERATO-PLATANIN"/>
    <property type="match status" value="1"/>
</dbReference>
<evidence type="ECO:0008006" key="7">
    <source>
        <dbReference type="Google" id="ProtNLM"/>
    </source>
</evidence>
<evidence type="ECO:0000313" key="4">
    <source>
        <dbReference type="EMBL" id="PWI69450.1"/>
    </source>
</evidence>
<feature type="transmembrane region" description="Helical" evidence="2">
    <location>
        <begin position="145"/>
        <end position="165"/>
    </location>
</feature>
<dbReference type="EMBL" id="LCWV01000012">
    <property type="protein sequence ID" value="PWI69450.1"/>
    <property type="molecule type" value="Genomic_DNA"/>
</dbReference>
<feature type="region of interest" description="Disordered" evidence="1">
    <location>
        <begin position="78"/>
        <end position="123"/>
    </location>
</feature>
<feature type="region of interest" description="Disordered" evidence="1">
    <location>
        <begin position="166"/>
        <end position="185"/>
    </location>
</feature>
<evidence type="ECO:0000313" key="3">
    <source>
        <dbReference type="EMBL" id="KAK4085804.1"/>
    </source>
</evidence>
<dbReference type="Proteomes" id="UP000245956">
    <property type="component" value="Unassembled WGS sequence"/>
</dbReference>
<reference evidence="3 6" key="4">
    <citation type="journal article" date="2024" name="Microbiol. Resour. Announc.">
        <title>Genome annotations for the ascomycete fungi Trichoderma harzianum, Trichoderma aggressivum, and Purpureocillium lilacinum.</title>
        <authorList>
            <person name="Beijen E.P.W."/>
            <person name="Ohm R.A."/>
        </authorList>
    </citation>
    <scope>NUCLEOTIDE SEQUENCE [LARGE SCALE GENOMIC DNA]</scope>
    <source>
        <strain evidence="3 6">CBS 150709</strain>
    </source>
</reference>
<dbReference type="Proteomes" id="UP001287286">
    <property type="component" value="Unassembled WGS sequence"/>
</dbReference>
<feature type="compositionally biased region" description="Low complexity" evidence="1">
    <location>
        <begin position="379"/>
        <end position="393"/>
    </location>
</feature>
<sequence>MCLPRARVCMDLTSLSPQDPLSLSSPPFAPTLATPPPTAGGIYGRASPIGRLLLGVKVFSSPSLGRPHLLIRASSTPDAPFRVHDDAPPATKSSTPLRDRPSPSAHACLARPPSTQSVAHSRQHHRQLPAMAVSATRRSLASPRLLLLLSLLQLVLVALLAQPAAAAPPPREPLQERGASDGGAVWATPHDSYSSSVGVLGCKINTNRVAYWPGAVDCTNLCISLTYEDRQLYLLRIDTSGGAHDISYDAWNYLYTGHSATDKPVSGGGVPMQYETVDPSKCSKLIRTDGGKLPLSASNSMNFLSSCLNQTGSWVADNYLLYNIVDSVCAWGRDEECTLDWPNANQPKCSHQLGLTVKYTGAPVFNIRYPTGDKVRAVSDSSAPDTTSPDQDSGAAAATQFAPLRQPSSVMVMVPPVMAMVSNGGWAQPAAWALFVCGLVIGWLT</sequence>
<keyword evidence="2" id="KW-0472">Membrane</keyword>
<evidence type="ECO:0000256" key="1">
    <source>
        <dbReference type="SAM" id="MobiDB-lite"/>
    </source>
</evidence>
<evidence type="ECO:0000256" key="2">
    <source>
        <dbReference type="SAM" id="Phobius"/>
    </source>
</evidence>
<proteinExistence type="predicted"/>
<dbReference type="EMBL" id="JAWRVI010000046">
    <property type="protein sequence ID" value="KAK4085804.1"/>
    <property type="molecule type" value="Genomic_DNA"/>
</dbReference>
<comment type="caution">
    <text evidence="4">The sequence shown here is derived from an EMBL/GenBank/DDBJ whole genome shotgun (WGS) entry which is preliminary data.</text>
</comment>
<evidence type="ECO:0000313" key="6">
    <source>
        <dbReference type="Proteomes" id="UP001287286"/>
    </source>
</evidence>
<protein>
    <recommendedName>
        <fullName evidence="7">Cerato-platanin</fullName>
    </recommendedName>
</protein>
<keyword evidence="2" id="KW-1133">Transmembrane helix</keyword>
<organism evidence="4 5">
    <name type="scientific">Purpureocillium lilacinum</name>
    <name type="common">Paecilomyces lilacinus</name>
    <dbReference type="NCBI Taxonomy" id="33203"/>
    <lineage>
        <taxon>Eukaryota</taxon>
        <taxon>Fungi</taxon>
        <taxon>Dikarya</taxon>
        <taxon>Ascomycota</taxon>
        <taxon>Pezizomycotina</taxon>
        <taxon>Sordariomycetes</taxon>
        <taxon>Hypocreomycetidae</taxon>
        <taxon>Hypocreales</taxon>
        <taxon>Ophiocordycipitaceae</taxon>
        <taxon>Purpureocillium</taxon>
    </lineage>
</organism>
<name>A0A2U3E4L6_PURLI</name>
<gene>
    <name evidence="4" type="ORF">PCL_01097</name>
    <name evidence="3" type="ORF">Purlil1_9761</name>
</gene>
<keyword evidence="2" id="KW-0812">Transmembrane</keyword>